<keyword evidence="1 3" id="KW-0808">Transferase</keyword>
<accession>A0A6A0AGK8</accession>
<dbReference type="PANTHER" id="PTHR13929:SF0">
    <property type="entry name" value="UBIA PRENYLTRANSFERASE DOMAIN-CONTAINING PROTEIN 1"/>
    <property type="match status" value="1"/>
</dbReference>
<keyword evidence="2" id="KW-1133">Transmembrane helix</keyword>
<evidence type="ECO:0000313" key="4">
    <source>
        <dbReference type="Proteomes" id="UP000485058"/>
    </source>
</evidence>
<reference evidence="3 4" key="1">
    <citation type="submission" date="2020-02" db="EMBL/GenBank/DDBJ databases">
        <title>Draft genome sequence of Haematococcus lacustris strain NIES-144.</title>
        <authorList>
            <person name="Morimoto D."/>
            <person name="Nakagawa S."/>
            <person name="Yoshida T."/>
            <person name="Sawayama S."/>
        </authorList>
    </citation>
    <scope>NUCLEOTIDE SEQUENCE [LARGE SCALE GENOMIC DNA]</scope>
    <source>
        <strain evidence="3 4">NIES-144</strain>
    </source>
</reference>
<dbReference type="AlphaFoldDB" id="A0A6A0AGK8"/>
<keyword evidence="4" id="KW-1185">Reference proteome</keyword>
<proteinExistence type="predicted"/>
<dbReference type="InterPro" id="IPR026046">
    <property type="entry name" value="UBIAD1"/>
</dbReference>
<dbReference type="Proteomes" id="UP000485058">
    <property type="component" value="Unassembled WGS sequence"/>
</dbReference>
<evidence type="ECO:0000256" key="1">
    <source>
        <dbReference type="ARBA" id="ARBA00022679"/>
    </source>
</evidence>
<keyword evidence="2" id="KW-0812">Transmembrane</keyword>
<gene>
    <name evidence="3" type="ORF">HaLaN_30171</name>
</gene>
<feature type="non-terminal residue" evidence="3">
    <location>
        <position position="190"/>
    </location>
</feature>
<feature type="transmembrane region" description="Helical" evidence="2">
    <location>
        <begin position="12"/>
        <end position="32"/>
    </location>
</feature>
<organism evidence="3 4">
    <name type="scientific">Haematococcus lacustris</name>
    <name type="common">Green alga</name>
    <name type="synonym">Haematococcus pluvialis</name>
    <dbReference type="NCBI Taxonomy" id="44745"/>
    <lineage>
        <taxon>Eukaryota</taxon>
        <taxon>Viridiplantae</taxon>
        <taxon>Chlorophyta</taxon>
        <taxon>core chlorophytes</taxon>
        <taxon>Chlorophyceae</taxon>
        <taxon>CS clade</taxon>
        <taxon>Chlamydomonadales</taxon>
        <taxon>Haematococcaceae</taxon>
        <taxon>Haematococcus</taxon>
    </lineage>
</organism>
<name>A0A6A0AGK8_HAELA</name>
<protein>
    <submittedName>
        <fullName evidence="3">Palmitoyltransferase</fullName>
    </submittedName>
</protein>
<dbReference type="PANTHER" id="PTHR13929">
    <property type="entry name" value="1,4-DIHYDROXY-2-NAPHTHOATE OCTAPRENYLTRANSFERASE"/>
    <property type="match status" value="1"/>
</dbReference>
<dbReference type="GO" id="GO:0042371">
    <property type="term" value="P:vitamin K biosynthetic process"/>
    <property type="evidence" value="ECO:0007669"/>
    <property type="project" value="TreeGrafter"/>
</dbReference>
<feature type="transmembrane region" description="Helical" evidence="2">
    <location>
        <begin position="62"/>
        <end position="79"/>
    </location>
</feature>
<feature type="non-terminal residue" evidence="3">
    <location>
        <position position="1"/>
    </location>
</feature>
<keyword evidence="2" id="KW-0472">Membrane</keyword>
<evidence type="ECO:0000256" key="2">
    <source>
        <dbReference type="SAM" id="Phobius"/>
    </source>
</evidence>
<dbReference type="GO" id="GO:0009234">
    <property type="term" value="P:menaquinone biosynthetic process"/>
    <property type="evidence" value="ECO:0007669"/>
    <property type="project" value="TreeGrafter"/>
</dbReference>
<dbReference type="GO" id="GO:0004659">
    <property type="term" value="F:prenyltransferase activity"/>
    <property type="evidence" value="ECO:0007669"/>
    <property type="project" value="InterPro"/>
</dbReference>
<comment type="caution">
    <text evidence="3">The sequence shown here is derived from an EMBL/GenBank/DDBJ whole genome shotgun (WGS) entry which is preliminary data.</text>
</comment>
<dbReference type="EMBL" id="BLLF01005425">
    <property type="protein sequence ID" value="GFH31184.1"/>
    <property type="molecule type" value="Genomic_DNA"/>
</dbReference>
<sequence length="190" mass="20686">VGGAAVFALQGVLPWARLGALVAAALCIIAWLNLSNDAFDAATGVDVSKPESVVSLTGNRPLVFWSSLGFLAAGVTLLLRQIAATGDSRAPLALAGLFLACRTLFNAAANLTTNELINRGKYLYLNHEAVGYTNRFDRGVLHNCFQFWCHPHQDWWRLYDEGDRAMVRSSRTVLSIWSPGLLLRAIDLVS</sequence>
<evidence type="ECO:0000313" key="3">
    <source>
        <dbReference type="EMBL" id="GFH31184.1"/>
    </source>
</evidence>